<feature type="chain" id="PRO_5046556388" evidence="12">
    <location>
        <begin position="32"/>
        <end position="948"/>
    </location>
</feature>
<keyword evidence="9 10" id="KW-0998">Cell outer membrane</keyword>
<feature type="domain" description="Secretin/TonB short N-terminal" evidence="13">
    <location>
        <begin position="62"/>
        <end position="113"/>
    </location>
</feature>
<keyword evidence="2 10" id="KW-0813">Transport</keyword>
<dbReference type="PROSITE" id="PS52016">
    <property type="entry name" value="TONB_DEPENDENT_REC_3"/>
    <property type="match status" value="1"/>
</dbReference>
<keyword evidence="4" id="KW-0410">Iron transport</keyword>
<dbReference type="Pfam" id="PF07660">
    <property type="entry name" value="STN"/>
    <property type="match status" value="1"/>
</dbReference>
<comment type="caution">
    <text evidence="14">The sequence shown here is derived from an EMBL/GenBank/DDBJ whole genome shotgun (WGS) entry which is preliminary data.</text>
</comment>
<dbReference type="Proteomes" id="UP001595904">
    <property type="component" value="Unassembled WGS sequence"/>
</dbReference>
<comment type="subcellular location">
    <subcellularLocation>
        <location evidence="1 10">Cell outer membrane</location>
        <topology evidence="1 10">Multi-pass membrane protein</topology>
    </subcellularLocation>
</comment>
<accession>A0ABV8T3J4</accession>
<proteinExistence type="inferred from homology"/>
<keyword evidence="7 11" id="KW-0798">TonB box</keyword>
<keyword evidence="4" id="KW-0406">Ion transport</keyword>
<evidence type="ECO:0000313" key="15">
    <source>
        <dbReference type="Proteomes" id="UP001595904"/>
    </source>
</evidence>
<evidence type="ECO:0000256" key="4">
    <source>
        <dbReference type="ARBA" id="ARBA00022496"/>
    </source>
</evidence>
<evidence type="ECO:0000313" key="14">
    <source>
        <dbReference type="EMBL" id="MFC4313915.1"/>
    </source>
</evidence>
<dbReference type="InterPro" id="IPR000531">
    <property type="entry name" value="Beta-barrel_TonB"/>
</dbReference>
<evidence type="ECO:0000256" key="11">
    <source>
        <dbReference type="RuleBase" id="RU003357"/>
    </source>
</evidence>
<dbReference type="Pfam" id="PF07715">
    <property type="entry name" value="Plug"/>
    <property type="match status" value="1"/>
</dbReference>
<evidence type="ECO:0000256" key="10">
    <source>
        <dbReference type="PROSITE-ProRule" id="PRU01360"/>
    </source>
</evidence>
<evidence type="ECO:0000256" key="8">
    <source>
        <dbReference type="ARBA" id="ARBA00023136"/>
    </source>
</evidence>
<dbReference type="Gene3D" id="2.170.130.10">
    <property type="entry name" value="TonB-dependent receptor, plug domain"/>
    <property type="match status" value="1"/>
</dbReference>
<evidence type="ECO:0000256" key="2">
    <source>
        <dbReference type="ARBA" id="ARBA00022448"/>
    </source>
</evidence>
<gene>
    <name evidence="14" type="ORF">ACFPN2_32880</name>
</gene>
<comment type="similarity">
    <text evidence="10 11">Belongs to the TonB-dependent receptor family.</text>
</comment>
<evidence type="ECO:0000256" key="7">
    <source>
        <dbReference type="ARBA" id="ARBA00023077"/>
    </source>
</evidence>
<evidence type="ECO:0000256" key="12">
    <source>
        <dbReference type="SAM" id="SignalP"/>
    </source>
</evidence>
<dbReference type="Gene3D" id="2.40.170.20">
    <property type="entry name" value="TonB-dependent receptor, beta-barrel domain"/>
    <property type="match status" value="1"/>
</dbReference>
<evidence type="ECO:0000259" key="13">
    <source>
        <dbReference type="SMART" id="SM00965"/>
    </source>
</evidence>
<dbReference type="InterPro" id="IPR036942">
    <property type="entry name" value="Beta-barrel_TonB_sf"/>
</dbReference>
<evidence type="ECO:0000256" key="3">
    <source>
        <dbReference type="ARBA" id="ARBA00022452"/>
    </source>
</evidence>
<reference evidence="15" key="1">
    <citation type="journal article" date="2019" name="Int. J. Syst. Evol. Microbiol.">
        <title>The Global Catalogue of Microorganisms (GCM) 10K type strain sequencing project: providing services to taxonomists for standard genome sequencing and annotation.</title>
        <authorList>
            <consortium name="The Broad Institute Genomics Platform"/>
            <consortium name="The Broad Institute Genome Sequencing Center for Infectious Disease"/>
            <person name="Wu L."/>
            <person name="Ma J."/>
        </authorList>
    </citation>
    <scope>NUCLEOTIDE SEQUENCE [LARGE SCALE GENOMIC DNA]</scope>
    <source>
        <strain evidence="15">CGMCC 1.10759</strain>
    </source>
</reference>
<keyword evidence="5 10" id="KW-0812">Transmembrane</keyword>
<evidence type="ECO:0000256" key="5">
    <source>
        <dbReference type="ARBA" id="ARBA00022692"/>
    </source>
</evidence>
<dbReference type="SUPFAM" id="SSF56935">
    <property type="entry name" value="Porins"/>
    <property type="match status" value="1"/>
</dbReference>
<protein>
    <submittedName>
        <fullName evidence="14">TonB-dependent receptor domain-containing protein</fullName>
    </submittedName>
</protein>
<keyword evidence="12" id="KW-0732">Signal</keyword>
<keyword evidence="3 10" id="KW-1134">Transmembrane beta strand</keyword>
<dbReference type="SMART" id="SM00965">
    <property type="entry name" value="STN"/>
    <property type="match status" value="1"/>
</dbReference>
<dbReference type="InterPro" id="IPR011662">
    <property type="entry name" value="Secretin/TonB_short_N"/>
</dbReference>
<dbReference type="Gene3D" id="3.55.50.30">
    <property type="match status" value="1"/>
</dbReference>
<dbReference type="RefSeq" id="WP_380604667.1">
    <property type="nucleotide sequence ID" value="NZ_JBHSDU010000015.1"/>
</dbReference>
<dbReference type="PANTHER" id="PTHR47234:SF3">
    <property type="entry name" value="SECRETIN_TONB SHORT N-TERMINAL DOMAIN-CONTAINING PROTEIN"/>
    <property type="match status" value="1"/>
</dbReference>
<sequence length="948" mass="102901">MSSSAIRHLCRVLSRPLATTAALACSVACYAQDQGLARVVSFGIAPQKVSTALIQLSNQAGVQVLMPAVITDNKSTRGVRGKMSVEQALNQLLEGTQLRYRLTGENVIGIEALETEAGMRTLPSLPHYAALNVAYVTEDAGYGSGSGQSSTTASTAEVPEGVQTVIVTGTRFSNRTELESPVPVDVLSRENLRSGGYNDTPSMLSVLVPSAYFPPTSTANSGSFMRRVQIRGLNASQVLVLVNGKRKHLGINGSLAAADFNSLPSSSIGHIEVLRDGAAAQYGSDAIAGVVNVILRKDLGTQVETSLGQTYKGDGEVAEVSLDNGFEIGEGGFVHSSLYYRKRDKTNRQGYDKRQMYFGTRNGNPIIFPTTSASDATPVLQPGDTFDPREFAIDRYNTYRVGDPESEDMGLFVNSELPMGELTGYAFGGYMRREVETPFVFRAPLDNNNVRAIFPDGFQPLMVGIVTDGSLTAGVKGALGGWDFDLSQGWGMNNLRPYPSNTLNPSLGVDSPTTFFAGKYTMQQAVTNFDLTRSLEIGWQAPLDMALGAEFRWDGYATEQGSPSGYIHGGVPVLDGPNAGTITAAGSQGFGSLRPTDEVDVDRTSYAVYADVETKFWERLTVSAAGRYEKFSDFGDTLNGKLALRFAATDWLSFRGGVSTGFRAPSLADIYYLSTSSSFIQGVSYVTRRFPPSDPVARLMGAKDLEPEESESVSFGVVLDGGPHFNLSVDVYQIEVSDQIVSSSNFNDARARAFYAANGYPNISGASFPTNAIDAKVEGLDVTGRYTIDFDASQLTLTAAMNFNNREVTRIASTPAELAAITSIPLFNRDSLITYSKGQPRRTFNFSGTYELGDWTFFARALYYGDYYYGTTNPIFDQTFSEEWLADVSVARRFGDRYTVTVGANNAFDQYPDEYIAINNPQGPFRYPSASPFGYNGGYYYLRLLARF</sequence>
<dbReference type="Pfam" id="PF00593">
    <property type="entry name" value="TonB_dep_Rec_b-barrel"/>
    <property type="match status" value="1"/>
</dbReference>
<dbReference type="InterPro" id="IPR039426">
    <property type="entry name" value="TonB-dep_rcpt-like"/>
</dbReference>
<dbReference type="InterPro" id="IPR037066">
    <property type="entry name" value="Plug_dom_sf"/>
</dbReference>
<evidence type="ECO:0000256" key="6">
    <source>
        <dbReference type="ARBA" id="ARBA00023004"/>
    </source>
</evidence>
<organism evidence="14 15">
    <name type="scientific">Steroidobacter flavus</name>
    <dbReference type="NCBI Taxonomy" id="1842136"/>
    <lineage>
        <taxon>Bacteria</taxon>
        <taxon>Pseudomonadati</taxon>
        <taxon>Pseudomonadota</taxon>
        <taxon>Gammaproteobacteria</taxon>
        <taxon>Steroidobacterales</taxon>
        <taxon>Steroidobacteraceae</taxon>
        <taxon>Steroidobacter</taxon>
    </lineage>
</organism>
<dbReference type="InterPro" id="IPR012910">
    <property type="entry name" value="Plug_dom"/>
</dbReference>
<keyword evidence="14" id="KW-0675">Receptor</keyword>
<feature type="signal peptide" evidence="12">
    <location>
        <begin position="1"/>
        <end position="31"/>
    </location>
</feature>
<dbReference type="PANTHER" id="PTHR47234">
    <property type="match status" value="1"/>
</dbReference>
<dbReference type="CDD" id="cd01347">
    <property type="entry name" value="ligand_gated_channel"/>
    <property type="match status" value="1"/>
</dbReference>
<keyword evidence="8 10" id="KW-0472">Membrane</keyword>
<dbReference type="EMBL" id="JBHSDU010000015">
    <property type="protein sequence ID" value="MFC4313915.1"/>
    <property type="molecule type" value="Genomic_DNA"/>
</dbReference>
<keyword evidence="6" id="KW-0408">Iron</keyword>
<keyword evidence="15" id="KW-1185">Reference proteome</keyword>
<evidence type="ECO:0000256" key="9">
    <source>
        <dbReference type="ARBA" id="ARBA00023237"/>
    </source>
</evidence>
<name>A0ABV8T3J4_9GAMM</name>
<evidence type="ECO:0000256" key="1">
    <source>
        <dbReference type="ARBA" id="ARBA00004571"/>
    </source>
</evidence>